<evidence type="ECO:0008006" key="5">
    <source>
        <dbReference type="Google" id="ProtNLM"/>
    </source>
</evidence>
<accession>A0ABY3Q9C8</accession>
<feature type="signal peptide" evidence="2">
    <location>
        <begin position="1"/>
        <end position="20"/>
    </location>
</feature>
<protein>
    <recommendedName>
        <fullName evidence="5">Lipoprotein</fullName>
    </recommendedName>
</protein>
<keyword evidence="4" id="KW-1185">Reference proteome</keyword>
<dbReference type="Proteomes" id="UP001162907">
    <property type="component" value="Chromosome"/>
</dbReference>
<evidence type="ECO:0000256" key="1">
    <source>
        <dbReference type="SAM" id="MobiDB-lite"/>
    </source>
</evidence>
<evidence type="ECO:0000313" key="3">
    <source>
        <dbReference type="EMBL" id="UFQ02718.1"/>
    </source>
</evidence>
<keyword evidence="2" id="KW-0732">Signal</keyword>
<evidence type="ECO:0000313" key="4">
    <source>
        <dbReference type="Proteomes" id="UP001162907"/>
    </source>
</evidence>
<gene>
    <name evidence="3" type="ORF">KJY40_13820</name>
</gene>
<sequence>MKNAKRLSLSLVIGAMVACAINLSSTSLYLAADGADRTPGMRVSEGGSDRTPGFRVAENGSDRTALGRIGSV</sequence>
<proteinExistence type="predicted"/>
<reference evidence="3 4" key="1">
    <citation type="journal article" date="2022" name="Int. J. Syst. Evol. Microbiol.">
        <title>Pseudomonas fitomaticsae sp. nov., isolated at Marimurtra Botanical Garden in Blanes, Catalonia, Spain.</title>
        <authorList>
            <person name="Atanasov K.E."/>
            <person name="Galbis D.M."/>
            <person name="Cornado D."/>
            <person name="Serpico A."/>
            <person name="Sanchez G."/>
            <person name="Bosch M."/>
            <person name="Ferrer A."/>
            <person name="Altabella T."/>
        </authorList>
    </citation>
    <scope>NUCLEOTIDE SEQUENCE [LARGE SCALE GENOMIC DNA]</scope>
    <source>
        <strain evidence="3 4">FIT81</strain>
    </source>
</reference>
<dbReference type="RefSeq" id="WP_085747431.1">
    <property type="nucleotide sequence ID" value="NZ_CP075567.1"/>
</dbReference>
<name>A0ABY3Q9C8_9PSED</name>
<evidence type="ECO:0000256" key="2">
    <source>
        <dbReference type="SAM" id="SignalP"/>
    </source>
</evidence>
<organism evidence="3 4">
    <name type="scientific">Pseudomonas fitomaticsae</name>
    <dbReference type="NCBI Taxonomy" id="2837969"/>
    <lineage>
        <taxon>Bacteria</taxon>
        <taxon>Pseudomonadati</taxon>
        <taxon>Pseudomonadota</taxon>
        <taxon>Gammaproteobacteria</taxon>
        <taxon>Pseudomonadales</taxon>
        <taxon>Pseudomonadaceae</taxon>
        <taxon>Pseudomonas</taxon>
    </lineage>
</organism>
<dbReference type="EMBL" id="CP075567">
    <property type="protein sequence ID" value="UFQ02718.1"/>
    <property type="molecule type" value="Genomic_DNA"/>
</dbReference>
<feature type="region of interest" description="Disordered" evidence="1">
    <location>
        <begin position="38"/>
        <end position="58"/>
    </location>
</feature>
<dbReference type="PROSITE" id="PS51257">
    <property type="entry name" value="PROKAR_LIPOPROTEIN"/>
    <property type="match status" value="1"/>
</dbReference>
<feature type="chain" id="PRO_5047350523" description="Lipoprotein" evidence="2">
    <location>
        <begin position="21"/>
        <end position="72"/>
    </location>
</feature>